<name>A0A8J7U8L9_9BACT</name>
<dbReference type="Pfam" id="PF00512">
    <property type="entry name" value="HisKA"/>
    <property type="match status" value="1"/>
</dbReference>
<evidence type="ECO:0000256" key="2">
    <source>
        <dbReference type="ARBA" id="ARBA00012438"/>
    </source>
</evidence>
<feature type="domain" description="Response regulatory" evidence="9">
    <location>
        <begin position="3"/>
        <end position="120"/>
    </location>
</feature>
<organism evidence="10 11">
    <name type="scientific">Acanthopleuribacter pedis</name>
    <dbReference type="NCBI Taxonomy" id="442870"/>
    <lineage>
        <taxon>Bacteria</taxon>
        <taxon>Pseudomonadati</taxon>
        <taxon>Acidobacteriota</taxon>
        <taxon>Holophagae</taxon>
        <taxon>Acanthopleuribacterales</taxon>
        <taxon>Acanthopleuribacteraceae</taxon>
        <taxon>Acanthopleuribacter</taxon>
    </lineage>
</organism>
<dbReference type="InterPro" id="IPR011006">
    <property type="entry name" value="CheY-like_superfamily"/>
</dbReference>
<feature type="modified residue" description="4-aspartylphosphate" evidence="6">
    <location>
        <position position="433"/>
    </location>
</feature>
<dbReference type="RefSeq" id="WP_207862674.1">
    <property type="nucleotide sequence ID" value="NZ_JAFREP010000041.1"/>
</dbReference>
<dbReference type="PROSITE" id="PS50110">
    <property type="entry name" value="RESPONSE_REGULATORY"/>
    <property type="match status" value="2"/>
</dbReference>
<evidence type="ECO:0000313" key="10">
    <source>
        <dbReference type="EMBL" id="MBO1322701.1"/>
    </source>
</evidence>
<feature type="modified residue" description="4-aspartylphosphate" evidence="6">
    <location>
        <position position="55"/>
    </location>
</feature>
<gene>
    <name evidence="10" type="ORF">J3U88_29775</name>
</gene>
<protein>
    <recommendedName>
        <fullName evidence="2">histidine kinase</fullName>
        <ecNumber evidence="2">2.7.13.3</ecNumber>
    </recommendedName>
</protein>
<keyword evidence="4" id="KW-0808">Transferase</keyword>
<dbReference type="Gene3D" id="3.40.50.2300">
    <property type="match status" value="2"/>
</dbReference>
<evidence type="ECO:0000256" key="3">
    <source>
        <dbReference type="ARBA" id="ARBA00022553"/>
    </source>
</evidence>
<dbReference type="PANTHER" id="PTHR43047">
    <property type="entry name" value="TWO-COMPONENT HISTIDINE PROTEIN KINASE"/>
    <property type="match status" value="1"/>
</dbReference>
<dbReference type="CDD" id="cd16922">
    <property type="entry name" value="HATPase_EvgS-ArcB-TorS-like"/>
    <property type="match status" value="1"/>
</dbReference>
<keyword evidence="3 6" id="KW-0597">Phosphoprotein</keyword>
<keyword evidence="7" id="KW-0175">Coiled coil</keyword>
<dbReference type="EMBL" id="JAFREP010000041">
    <property type="protein sequence ID" value="MBO1322701.1"/>
    <property type="molecule type" value="Genomic_DNA"/>
</dbReference>
<dbReference type="InterPro" id="IPR005467">
    <property type="entry name" value="His_kinase_dom"/>
</dbReference>
<dbReference type="SUPFAM" id="SSF52172">
    <property type="entry name" value="CheY-like"/>
    <property type="match status" value="2"/>
</dbReference>
<keyword evidence="5" id="KW-0418">Kinase</keyword>
<comment type="caution">
    <text evidence="10">The sequence shown here is derived from an EMBL/GenBank/DDBJ whole genome shotgun (WGS) entry which is preliminary data.</text>
</comment>
<reference evidence="10" key="1">
    <citation type="submission" date="2021-03" db="EMBL/GenBank/DDBJ databases">
        <authorList>
            <person name="Wang G."/>
        </authorList>
    </citation>
    <scope>NUCLEOTIDE SEQUENCE</scope>
    <source>
        <strain evidence="10">KCTC 12899</strain>
    </source>
</reference>
<dbReference type="SMART" id="SM00388">
    <property type="entry name" value="HisKA"/>
    <property type="match status" value="1"/>
</dbReference>
<dbReference type="InterPro" id="IPR036890">
    <property type="entry name" value="HATPase_C_sf"/>
</dbReference>
<dbReference type="FunFam" id="3.30.565.10:FF:000010">
    <property type="entry name" value="Sensor histidine kinase RcsC"/>
    <property type="match status" value="1"/>
</dbReference>
<dbReference type="Proteomes" id="UP000664417">
    <property type="component" value="Unassembled WGS sequence"/>
</dbReference>
<dbReference type="Gene3D" id="1.10.287.130">
    <property type="match status" value="1"/>
</dbReference>
<evidence type="ECO:0000259" key="8">
    <source>
        <dbReference type="PROSITE" id="PS50109"/>
    </source>
</evidence>
<evidence type="ECO:0000313" key="11">
    <source>
        <dbReference type="Proteomes" id="UP000664417"/>
    </source>
</evidence>
<dbReference type="SUPFAM" id="SSF55874">
    <property type="entry name" value="ATPase domain of HSP90 chaperone/DNA topoisomerase II/histidine kinase"/>
    <property type="match status" value="1"/>
</dbReference>
<dbReference type="InterPro" id="IPR003594">
    <property type="entry name" value="HATPase_dom"/>
</dbReference>
<feature type="domain" description="Histidine kinase" evidence="8">
    <location>
        <begin position="150"/>
        <end position="367"/>
    </location>
</feature>
<dbReference type="CDD" id="cd00156">
    <property type="entry name" value="REC"/>
    <property type="match status" value="1"/>
</dbReference>
<dbReference type="CDD" id="cd17546">
    <property type="entry name" value="REC_hyHK_CKI1_RcsC-like"/>
    <property type="match status" value="1"/>
</dbReference>
<dbReference type="CDD" id="cd00082">
    <property type="entry name" value="HisKA"/>
    <property type="match status" value="1"/>
</dbReference>
<evidence type="ECO:0000256" key="7">
    <source>
        <dbReference type="SAM" id="Coils"/>
    </source>
</evidence>
<keyword evidence="11" id="KW-1185">Reference proteome</keyword>
<dbReference type="PANTHER" id="PTHR43047:SF72">
    <property type="entry name" value="OSMOSENSING HISTIDINE PROTEIN KINASE SLN1"/>
    <property type="match status" value="1"/>
</dbReference>
<dbReference type="Gene3D" id="3.30.565.10">
    <property type="entry name" value="Histidine kinase-like ATPase, C-terminal domain"/>
    <property type="match status" value="1"/>
</dbReference>
<evidence type="ECO:0000259" key="9">
    <source>
        <dbReference type="PROSITE" id="PS50110"/>
    </source>
</evidence>
<dbReference type="PRINTS" id="PR00344">
    <property type="entry name" value="BCTRLSENSOR"/>
</dbReference>
<dbReference type="SMART" id="SM00387">
    <property type="entry name" value="HATPase_c"/>
    <property type="match status" value="1"/>
</dbReference>
<dbReference type="Pfam" id="PF02518">
    <property type="entry name" value="HATPase_c"/>
    <property type="match status" value="1"/>
</dbReference>
<evidence type="ECO:0000256" key="5">
    <source>
        <dbReference type="ARBA" id="ARBA00022777"/>
    </source>
</evidence>
<dbReference type="PROSITE" id="PS50109">
    <property type="entry name" value="HIS_KIN"/>
    <property type="match status" value="1"/>
</dbReference>
<evidence type="ECO:0000256" key="4">
    <source>
        <dbReference type="ARBA" id="ARBA00022679"/>
    </source>
</evidence>
<dbReference type="InterPro" id="IPR004358">
    <property type="entry name" value="Sig_transdc_His_kin-like_C"/>
</dbReference>
<dbReference type="Pfam" id="PF00072">
    <property type="entry name" value="Response_reg"/>
    <property type="match status" value="2"/>
</dbReference>
<dbReference type="GO" id="GO:0000155">
    <property type="term" value="F:phosphorelay sensor kinase activity"/>
    <property type="evidence" value="ECO:0007669"/>
    <property type="project" value="InterPro"/>
</dbReference>
<sequence length="504" mass="55297">MLNILLVDDDKDDYRLTDECLSIALGAQYALKWCASFDEGLKELEETDYDVVFVDHFLKGKLGLDFIAKARSIGADALLVMLTGSSDKTLDLKALAAGAGDFVAKEDLTPDLLARVIRYGIYRKGREQHLLQMKGELEQARRDMRRLLANITHEIRTPLVGIVNQVNQMSAEDLPETVADAVREIRDASELSLELVNDVLRFGKLEAGRVALENVVFEPKTTVAQIVAVVRPLAAKSGTRLVVNDKDVPDQLSGDKGKLRQILLNLLSNAVKFTEAGSVTLSMGYDPQAGEAVFRVTDTGIGMTPDEVQRIFEPFQQADAGIYARFGGTGLGLSISLQLAKAMNGTIDVESEPGRGSTFTLTVPLDGFDEAPRVQQNVDLSRLRALVVDDDGASRLVLQQFVGRMGIEVSHASDGRMALEKALRRKYDLVFLDLNMPGLDGFETAHAMVTGLPPLHQPVIIGQTAHTDPEIHRACLKAGMTRVLVKPLKYLTLERLMLELFASR</sequence>
<comment type="catalytic activity">
    <reaction evidence="1">
        <text>ATP + protein L-histidine = ADP + protein N-phospho-L-histidine.</text>
        <dbReference type="EC" id="2.7.13.3"/>
    </reaction>
</comment>
<accession>A0A8J7U8L9</accession>
<proteinExistence type="predicted"/>
<dbReference type="GO" id="GO:0005886">
    <property type="term" value="C:plasma membrane"/>
    <property type="evidence" value="ECO:0007669"/>
    <property type="project" value="TreeGrafter"/>
</dbReference>
<dbReference type="InterPro" id="IPR001789">
    <property type="entry name" value="Sig_transdc_resp-reg_receiver"/>
</dbReference>
<dbReference type="EC" id="2.7.13.3" evidence="2"/>
<evidence type="ECO:0000256" key="1">
    <source>
        <dbReference type="ARBA" id="ARBA00000085"/>
    </source>
</evidence>
<feature type="domain" description="Response regulatory" evidence="9">
    <location>
        <begin position="384"/>
        <end position="501"/>
    </location>
</feature>
<dbReference type="AlphaFoldDB" id="A0A8J7U8L9"/>
<dbReference type="SMART" id="SM00448">
    <property type="entry name" value="REC"/>
    <property type="match status" value="2"/>
</dbReference>
<feature type="coiled-coil region" evidence="7">
    <location>
        <begin position="130"/>
        <end position="157"/>
    </location>
</feature>
<dbReference type="GO" id="GO:0009927">
    <property type="term" value="F:histidine phosphotransfer kinase activity"/>
    <property type="evidence" value="ECO:0007669"/>
    <property type="project" value="TreeGrafter"/>
</dbReference>
<dbReference type="InterPro" id="IPR003661">
    <property type="entry name" value="HisK_dim/P_dom"/>
</dbReference>
<evidence type="ECO:0000256" key="6">
    <source>
        <dbReference type="PROSITE-ProRule" id="PRU00169"/>
    </source>
</evidence>